<evidence type="ECO:0000313" key="3">
    <source>
        <dbReference type="Proteomes" id="UP001260188"/>
    </source>
</evidence>
<keyword evidence="3" id="KW-1185">Reference proteome</keyword>
<feature type="compositionally biased region" description="Basic and acidic residues" evidence="1">
    <location>
        <begin position="11"/>
        <end position="38"/>
    </location>
</feature>
<feature type="region of interest" description="Disordered" evidence="1">
    <location>
        <begin position="1"/>
        <end position="78"/>
    </location>
</feature>
<evidence type="ECO:0000313" key="2">
    <source>
        <dbReference type="EMBL" id="MDR6167686.1"/>
    </source>
</evidence>
<protein>
    <submittedName>
        <fullName evidence="2">Uncharacterized protein</fullName>
    </submittedName>
</protein>
<sequence>MPQRVHPGIRPVDDREDARRRARRREGGRDDLAGELRQVRVPRVSLEHHGVPRRERAGGVAAGDGEREREVARGEDEHRADALELTADVGARRPHRIVGDRVIDACIEPGPLGEHIGEQAQLECRALQFTPQPRLGEMRLAAGEKHEVVGTRIQALGHRAQGLAPDGDRGGTPGG</sequence>
<dbReference type="EMBL" id="JAVIZA010000001">
    <property type="protein sequence ID" value="MDR6167686.1"/>
    <property type="molecule type" value="Genomic_DNA"/>
</dbReference>
<accession>A0ABU1I210</accession>
<feature type="compositionally biased region" description="Basic and acidic residues" evidence="1">
    <location>
        <begin position="45"/>
        <end position="57"/>
    </location>
</feature>
<reference evidence="2 3" key="1">
    <citation type="submission" date="2023-08" db="EMBL/GenBank/DDBJ databases">
        <title>Functional and genomic diversity of the sorghum phyllosphere microbiome.</title>
        <authorList>
            <person name="Shade A."/>
        </authorList>
    </citation>
    <scope>NUCLEOTIDE SEQUENCE [LARGE SCALE GENOMIC DNA]</scope>
    <source>
        <strain evidence="2 3">SORGH_AS_0919</strain>
    </source>
</reference>
<name>A0ABU1I210_9MICO</name>
<gene>
    <name evidence="2" type="ORF">QE367_001890</name>
</gene>
<evidence type="ECO:0000256" key="1">
    <source>
        <dbReference type="SAM" id="MobiDB-lite"/>
    </source>
</evidence>
<proteinExistence type="predicted"/>
<dbReference type="Proteomes" id="UP001260188">
    <property type="component" value="Unassembled WGS sequence"/>
</dbReference>
<comment type="caution">
    <text evidence="2">The sequence shown here is derived from an EMBL/GenBank/DDBJ whole genome shotgun (WGS) entry which is preliminary data.</text>
</comment>
<organism evidence="2 3">
    <name type="scientific">Microbacterium paludicola</name>
    <dbReference type="NCBI Taxonomy" id="300019"/>
    <lineage>
        <taxon>Bacteria</taxon>
        <taxon>Bacillati</taxon>
        <taxon>Actinomycetota</taxon>
        <taxon>Actinomycetes</taxon>
        <taxon>Micrococcales</taxon>
        <taxon>Microbacteriaceae</taxon>
        <taxon>Microbacterium</taxon>
    </lineage>
</organism>
<feature type="compositionally biased region" description="Basic and acidic residues" evidence="1">
    <location>
        <begin position="64"/>
        <end position="78"/>
    </location>
</feature>
<feature type="region of interest" description="Disordered" evidence="1">
    <location>
        <begin position="156"/>
        <end position="175"/>
    </location>
</feature>